<comment type="caution">
    <text evidence="1">The sequence shown here is derived from an EMBL/GenBank/DDBJ whole genome shotgun (WGS) entry which is preliminary data.</text>
</comment>
<proteinExistence type="predicted"/>
<name>A0A9J6AAN0_SOLCO</name>
<dbReference type="EMBL" id="JACXVP010000002">
    <property type="protein sequence ID" value="KAG5621529.1"/>
    <property type="molecule type" value="Genomic_DNA"/>
</dbReference>
<accession>A0A9J6AAN0</accession>
<sequence length="116" mass="13630">MSLEYITLLLICPLDYKNYKVEIKPTFFLAPQDNGYFVLNDVNRYVEENDTDIVSEMINRTEDICSCFLLESFTIFILNPKPTHVVDTPNLDQVGSHVEEVQHVGQRLFGRWETRW</sequence>
<organism evidence="1 2">
    <name type="scientific">Solanum commersonii</name>
    <name type="common">Commerson's wild potato</name>
    <name type="synonym">Commerson's nightshade</name>
    <dbReference type="NCBI Taxonomy" id="4109"/>
    <lineage>
        <taxon>Eukaryota</taxon>
        <taxon>Viridiplantae</taxon>
        <taxon>Streptophyta</taxon>
        <taxon>Embryophyta</taxon>
        <taxon>Tracheophyta</taxon>
        <taxon>Spermatophyta</taxon>
        <taxon>Magnoliopsida</taxon>
        <taxon>eudicotyledons</taxon>
        <taxon>Gunneridae</taxon>
        <taxon>Pentapetalae</taxon>
        <taxon>asterids</taxon>
        <taxon>lamiids</taxon>
        <taxon>Solanales</taxon>
        <taxon>Solanaceae</taxon>
        <taxon>Solanoideae</taxon>
        <taxon>Solaneae</taxon>
        <taxon>Solanum</taxon>
    </lineage>
</organism>
<keyword evidence="2" id="KW-1185">Reference proteome</keyword>
<gene>
    <name evidence="1" type="ORF">H5410_006747</name>
</gene>
<evidence type="ECO:0000313" key="1">
    <source>
        <dbReference type="EMBL" id="KAG5621529.1"/>
    </source>
</evidence>
<dbReference type="OrthoDB" id="339151at2759"/>
<dbReference type="Proteomes" id="UP000824120">
    <property type="component" value="Chromosome 2"/>
</dbReference>
<protein>
    <submittedName>
        <fullName evidence="1">Uncharacterized protein</fullName>
    </submittedName>
</protein>
<reference evidence="1 2" key="1">
    <citation type="submission" date="2020-09" db="EMBL/GenBank/DDBJ databases">
        <title>De no assembly of potato wild relative species, Solanum commersonii.</title>
        <authorList>
            <person name="Cho K."/>
        </authorList>
    </citation>
    <scope>NUCLEOTIDE SEQUENCE [LARGE SCALE GENOMIC DNA]</scope>
    <source>
        <strain evidence="1">LZ3.2</strain>
        <tissue evidence="1">Leaf</tissue>
    </source>
</reference>
<evidence type="ECO:0000313" key="2">
    <source>
        <dbReference type="Proteomes" id="UP000824120"/>
    </source>
</evidence>
<dbReference type="AlphaFoldDB" id="A0A9J6AAN0"/>